<dbReference type="Proteomes" id="UP000234914">
    <property type="component" value="Unassembled WGS sequence"/>
</dbReference>
<feature type="domain" description="HTH cro/C1-type" evidence="1">
    <location>
        <begin position="19"/>
        <end position="71"/>
    </location>
</feature>
<dbReference type="Pfam" id="PF13560">
    <property type="entry name" value="HTH_31"/>
    <property type="match status" value="1"/>
</dbReference>
<evidence type="ECO:0000313" key="3">
    <source>
        <dbReference type="Proteomes" id="UP000234914"/>
    </source>
</evidence>
<gene>
    <name evidence="2" type="ORF">CYJ96_03405</name>
</gene>
<protein>
    <submittedName>
        <fullName evidence="2">XRE family transcriptional regulator</fullName>
    </submittedName>
</protein>
<dbReference type="SUPFAM" id="SSF47413">
    <property type="entry name" value="lambda repressor-like DNA-binding domains"/>
    <property type="match status" value="1"/>
</dbReference>
<dbReference type="SMART" id="SM00530">
    <property type="entry name" value="HTH_XRE"/>
    <property type="match status" value="1"/>
</dbReference>
<evidence type="ECO:0000313" key="2">
    <source>
        <dbReference type="EMBL" id="PKZ69549.1"/>
    </source>
</evidence>
<dbReference type="GO" id="GO:0003677">
    <property type="term" value="F:DNA binding"/>
    <property type="evidence" value="ECO:0007669"/>
    <property type="project" value="InterPro"/>
</dbReference>
<dbReference type="CDD" id="cd00093">
    <property type="entry name" value="HTH_XRE"/>
    <property type="match status" value="1"/>
</dbReference>
<comment type="caution">
    <text evidence="2">The sequence shown here is derived from an EMBL/GenBank/DDBJ whole genome shotgun (WGS) entry which is preliminary data.</text>
</comment>
<dbReference type="InterPro" id="IPR010982">
    <property type="entry name" value="Lambda_DNA-bd_dom_sf"/>
</dbReference>
<dbReference type="RefSeq" id="WP_101963926.1">
    <property type="nucleotide sequence ID" value="NZ_JAHXPO010000024.1"/>
</dbReference>
<organism evidence="2 3">
    <name type="scientific">Faucicola osloensis</name>
    <name type="common">Moraxella osloensis</name>
    <dbReference type="NCBI Taxonomy" id="34062"/>
    <lineage>
        <taxon>Bacteria</taxon>
        <taxon>Pseudomonadati</taxon>
        <taxon>Pseudomonadota</taxon>
        <taxon>Gammaproteobacteria</taxon>
        <taxon>Moraxellales</taxon>
        <taxon>Moraxellaceae</taxon>
        <taxon>Faucicola</taxon>
    </lineage>
</organism>
<dbReference type="EMBL" id="PKJS01000003">
    <property type="protein sequence ID" value="PKZ69549.1"/>
    <property type="molecule type" value="Genomic_DNA"/>
</dbReference>
<accession>A0A2I1RKA2</accession>
<name>A0A2I1RKA2_FAUOS</name>
<dbReference type="Gene3D" id="1.10.260.40">
    <property type="entry name" value="lambda repressor-like DNA-binding domains"/>
    <property type="match status" value="1"/>
</dbReference>
<dbReference type="PROSITE" id="PS50943">
    <property type="entry name" value="HTH_CROC1"/>
    <property type="match status" value="1"/>
</dbReference>
<evidence type="ECO:0000259" key="1">
    <source>
        <dbReference type="PROSITE" id="PS50943"/>
    </source>
</evidence>
<proteinExistence type="predicted"/>
<sequence>MRFDFYTPSEISKSLGKRLKQQRLYQNLTQVELAQRAGIGLSTVSRIESGEGGTLDNVIRYAMSVGLVNEFADLFANNPKTIDEVIAQKTSRKRASSKS</sequence>
<reference evidence="2 3" key="1">
    <citation type="submission" date="2017-12" db="EMBL/GenBank/DDBJ databases">
        <title>Phylogenetic diversity of female urinary microbiome.</title>
        <authorList>
            <person name="Thomas-White K."/>
            <person name="Wolfe A.J."/>
        </authorList>
    </citation>
    <scope>NUCLEOTIDE SEQUENCE [LARGE SCALE GENOMIC DNA]</scope>
    <source>
        <strain evidence="2 3">UMB0416</strain>
    </source>
</reference>
<dbReference type="AlphaFoldDB" id="A0A2I1RKA2"/>
<dbReference type="InterPro" id="IPR001387">
    <property type="entry name" value="Cro/C1-type_HTH"/>
</dbReference>